<accession>A0A0D2NMK7</accession>
<proteinExistence type="predicted"/>
<dbReference type="EMBL" id="KN817571">
    <property type="protein sequence ID" value="KJA20074.1"/>
    <property type="molecule type" value="Genomic_DNA"/>
</dbReference>
<dbReference type="AlphaFoldDB" id="A0A0D2NMK7"/>
<evidence type="ECO:0000313" key="2">
    <source>
        <dbReference type="EMBL" id="KJA20074.1"/>
    </source>
</evidence>
<feature type="region of interest" description="Disordered" evidence="1">
    <location>
        <begin position="61"/>
        <end position="96"/>
    </location>
</feature>
<dbReference type="Proteomes" id="UP000054270">
    <property type="component" value="Unassembled WGS sequence"/>
</dbReference>
<name>A0A0D2NMK7_HYPSF</name>
<feature type="compositionally biased region" description="Basic and acidic residues" evidence="1">
    <location>
        <begin position="86"/>
        <end position="96"/>
    </location>
</feature>
<gene>
    <name evidence="2" type="ORF">HYPSUDRAFT_838495</name>
</gene>
<organism evidence="2 3">
    <name type="scientific">Hypholoma sublateritium (strain FD-334 SS-4)</name>
    <dbReference type="NCBI Taxonomy" id="945553"/>
    <lineage>
        <taxon>Eukaryota</taxon>
        <taxon>Fungi</taxon>
        <taxon>Dikarya</taxon>
        <taxon>Basidiomycota</taxon>
        <taxon>Agaricomycotina</taxon>
        <taxon>Agaricomycetes</taxon>
        <taxon>Agaricomycetidae</taxon>
        <taxon>Agaricales</taxon>
        <taxon>Agaricineae</taxon>
        <taxon>Strophariaceae</taxon>
        <taxon>Hypholoma</taxon>
    </lineage>
</organism>
<evidence type="ECO:0000313" key="3">
    <source>
        <dbReference type="Proteomes" id="UP000054270"/>
    </source>
</evidence>
<reference evidence="3" key="1">
    <citation type="submission" date="2014-04" db="EMBL/GenBank/DDBJ databases">
        <title>Evolutionary Origins and Diversification of the Mycorrhizal Mutualists.</title>
        <authorList>
            <consortium name="DOE Joint Genome Institute"/>
            <consortium name="Mycorrhizal Genomics Consortium"/>
            <person name="Kohler A."/>
            <person name="Kuo A."/>
            <person name="Nagy L.G."/>
            <person name="Floudas D."/>
            <person name="Copeland A."/>
            <person name="Barry K.W."/>
            <person name="Cichocki N."/>
            <person name="Veneault-Fourrey C."/>
            <person name="LaButti K."/>
            <person name="Lindquist E.A."/>
            <person name="Lipzen A."/>
            <person name="Lundell T."/>
            <person name="Morin E."/>
            <person name="Murat C."/>
            <person name="Riley R."/>
            <person name="Ohm R."/>
            <person name="Sun H."/>
            <person name="Tunlid A."/>
            <person name="Henrissat B."/>
            <person name="Grigoriev I.V."/>
            <person name="Hibbett D.S."/>
            <person name="Martin F."/>
        </authorList>
    </citation>
    <scope>NUCLEOTIDE SEQUENCE [LARGE SCALE GENOMIC DNA]</scope>
    <source>
        <strain evidence="3">FD-334 SS-4</strain>
    </source>
</reference>
<evidence type="ECO:0000256" key="1">
    <source>
        <dbReference type="SAM" id="MobiDB-lite"/>
    </source>
</evidence>
<sequence>MSALGCINSALGLRTTLPAQTSTGLFSLYPVLDFDLIVTVSDVLPVSAACNRLSQRTSRKRLSRYQKYGSPRERSSYLCIKGNTPVKEEQESTTRR</sequence>
<keyword evidence="3" id="KW-1185">Reference proteome</keyword>
<protein>
    <submittedName>
        <fullName evidence="2">Uncharacterized protein</fullName>
    </submittedName>
</protein>